<dbReference type="InterPro" id="IPR049557">
    <property type="entry name" value="Transketolase_CS"/>
</dbReference>
<evidence type="ECO:0000256" key="6">
    <source>
        <dbReference type="ARBA" id="ARBA00022679"/>
    </source>
</evidence>
<name>A0ABS1UAL5_9PROT</name>
<evidence type="ECO:0000256" key="1">
    <source>
        <dbReference type="ARBA" id="ARBA00001946"/>
    </source>
</evidence>
<sequence length="725" mass="79244">MPHWHSPSRRSTWPLSIKCDRVLSDRDSAAATLEAGCSYCAKDFTLADSPHDQATPKSVPAPRDRHLREMANCIRFLSMDAVQQAKSGHPGAPMGMADIAAVLFRDFMQFDAAEPHWIDRDRFILSNGHGSMLLYSLLYLTGYKDMPVEELKRFRQVGSKTPGHPEYHHADGIELTTGPLGQGVAEAVGMALAERIMNAQFGNNLVNHYTYVFMGDGCLMEGISQEAISLAGHLKLGRLIAFWDNNSISIDGATSLAVSDNEVERFRASGWHVLEIDGHDTDAIREAIVTARSVTDKPSMIACRTVIGFGFPTKAGTQKAHSDAPGEEEIAGARAILGWNAPPFVIPEDLLAEWRTIGARGASTREAWVERVKQAPEKLRQEFERRNEGKLPEDWRSAIAAAREEFVRDGKELATRQASGAVLNHLFDAIPELLGGSADLTPSNNTRAKNQVEVKPGEYNGSYIHYGVREHGMAAAMNGIALHGGLIPYGGTFLCFSDYCRPAIRLAAMMDIRTIFVMTHDSIGLGEDGPTHQPVEHLSALRAIPRLAVFRPGDAVETAECWEAVLDNPRRAALLALSRQPMPLLRQESSTENRSARGGYVLLEAEGGPRKLTLMATGSELHLAVEARTVLQNEGVPTAVVSMPCALIFNEQDAAYQRAVLGDTLARVAVEAAVQMSWDRYLGLQGRFVGMHGFGESGKIGDVYKKFDITAEAVVRAARDSLRAV</sequence>
<evidence type="ECO:0000256" key="11">
    <source>
        <dbReference type="ARBA" id="ARBA00049473"/>
    </source>
</evidence>
<dbReference type="EC" id="2.2.1.1" evidence="5 12"/>
<evidence type="ECO:0000256" key="5">
    <source>
        <dbReference type="ARBA" id="ARBA00013152"/>
    </source>
</evidence>
<dbReference type="Gene3D" id="3.40.50.970">
    <property type="match status" value="2"/>
</dbReference>
<evidence type="ECO:0000256" key="2">
    <source>
        <dbReference type="ARBA" id="ARBA00001964"/>
    </source>
</evidence>
<dbReference type="PROSITE" id="PS00802">
    <property type="entry name" value="TRANSKETOLASE_2"/>
    <property type="match status" value="1"/>
</dbReference>
<dbReference type="InterPro" id="IPR005478">
    <property type="entry name" value="Transketolase_bac-like"/>
</dbReference>
<dbReference type="PANTHER" id="PTHR43522:SF2">
    <property type="entry name" value="TRANSKETOLASE 1-RELATED"/>
    <property type="match status" value="1"/>
</dbReference>
<dbReference type="GO" id="GO:0004802">
    <property type="term" value="F:transketolase activity"/>
    <property type="evidence" value="ECO:0007669"/>
    <property type="project" value="UniProtKB-EC"/>
</dbReference>
<dbReference type="SUPFAM" id="SSF52922">
    <property type="entry name" value="TK C-terminal domain-like"/>
    <property type="match status" value="1"/>
</dbReference>
<dbReference type="CDD" id="cd07033">
    <property type="entry name" value="TPP_PYR_DXS_TK_like"/>
    <property type="match status" value="1"/>
</dbReference>
<keyword evidence="7" id="KW-0479">Metal-binding</keyword>
<protein>
    <recommendedName>
        <fullName evidence="5 12">Transketolase</fullName>
        <ecNumber evidence="5 12">2.2.1.1</ecNumber>
    </recommendedName>
</protein>
<comment type="caution">
    <text evidence="14">The sequence shown here is derived from an EMBL/GenBank/DDBJ whole genome shotgun (WGS) entry which is preliminary data.</text>
</comment>
<organism evidence="14 15">
    <name type="scientific">Belnapia arida</name>
    <dbReference type="NCBI Taxonomy" id="2804533"/>
    <lineage>
        <taxon>Bacteria</taxon>
        <taxon>Pseudomonadati</taxon>
        <taxon>Pseudomonadota</taxon>
        <taxon>Alphaproteobacteria</taxon>
        <taxon>Acetobacterales</taxon>
        <taxon>Roseomonadaceae</taxon>
        <taxon>Belnapia</taxon>
    </lineage>
</organism>
<dbReference type="Gene3D" id="3.40.50.920">
    <property type="match status" value="1"/>
</dbReference>
<dbReference type="Pfam" id="PF22613">
    <property type="entry name" value="Transketolase_C_1"/>
    <property type="match status" value="1"/>
</dbReference>
<keyword evidence="10" id="KW-0786">Thiamine pyrophosphate</keyword>
<evidence type="ECO:0000256" key="9">
    <source>
        <dbReference type="ARBA" id="ARBA00022842"/>
    </source>
</evidence>
<keyword evidence="9" id="KW-0460">Magnesium</keyword>
<dbReference type="InterPro" id="IPR033247">
    <property type="entry name" value="Transketolase_fam"/>
</dbReference>
<evidence type="ECO:0000256" key="3">
    <source>
        <dbReference type="ARBA" id="ARBA00007131"/>
    </source>
</evidence>
<dbReference type="InterPro" id="IPR020826">
    <property type="entry name" value="Transketolase_BS"/>
</dbReference>
<dbReference type="SMART" id="SM00861">
    <property type="entry name" value="Transket_pyr"/>
    <property type="match status" value="1"/>
</dbReference>
<dbReference type="PROSITE" id="PS00801">
    <property type="entry name" value="TRANSKETOLASE_1"/>
    <property type="match status" value="1"/>
</dbReference>
<dbReference type="CDD" id="cd02012">
    <property type="entry name" value="TPP_TK"/>
    <property type="match status" value="1"/>
</dbReference>
<dbReference type="Pfam" id="PF02779">
    <property type="entry name" value="Transket_pyr"/>
    <property type="match status" value="1"/>
</dbReference>
<dbReference type="PANTHER" id="PTHR43522">
    <property type="entry name" value="TRANSKETOLASE"/>
    <property type="match status" value="1"/>
</dbReference>
<comment type="cofactor">
    <cofactor evidence="2">
        <name>thiamine diphosphate</name>
        <dbReference type="ChEBI" id="CHEBI:58937"/>
    </cofactor>
</comment>
<reference evidence="14 15" key="1">
    <citation type="submission" date="2021-01" db="EMBL/GenBank/DDBJ databases">
        <title>Belnapia mucosa sp. nov. and Belnapia arida sp. nov., isolated from the Tabernas Desert (Almeria, Spain).</title>
        <authorList>
            <person name="Molina-Menor E."/>
            <person name="Vidal-Verdu A."/>
            <person name="Calonge A."/>
            <person name="Satari L."/>
            <person name="Pereto J."/>
            <person name="Porcar M."/>
        </authorList>
    </citation>
    <scope>NUCLEOTIDE SEQUENCE [LARGE SCALE GENOMIC DNA]</scope>
    <source>
        <strain evidence="14 15">T18</strain>
    </source>
</reference>
<comment type="cofactor">
    <cofactor evidence="1">
        <name>Mg(2+)</name>
        <dbReference type="ChEBI" id="CHEBI:18420"/>
    </cofactor>
</comment>
<evidence type="ECO:0000256" key="10">
    <source>
        <dbReference type="ARBA" id="ARBA00023052"/>
    </source>
</evidence>
<keyword evidence="6 14" id="KW-0808">Transferase</keyword>
<evidence type="ECO:0000256" key="4">
    <source>
        <dbReference type="ARBA" id="ARBA00011738"/>
    </source>
</evidence>
<dbReference type="EMBL" id="JAETWB010000034">
    <property type="protein sequence ID" value="MBL6081725.1"/>
    <property type="molecule type" value="Genomic_DNA"/>
</dbReference>
<accession>A0ABS1UAL5</accession>
<comment type="subunit">
    <text evidence="4">Homodimer.</text>
</comment>
<dbReference type="NCBIfam" id="TIGR00232">
    <property type="entry name" value="tktlase_bact"/>
    <property type="match status" value="1"/>
</dbReference>
<dbReference type="InterPro" id="IPR005475">
    <property type="entry name" value="Transketolase-like_Pyr-bd"/>
</dbReference>
<gene>
    <name evidence="14" type="primary">tkt</name>
    <name evidence="14" type="ORF">JMJ56_27465</name>
</gene>
<comment type="similarity">
    <text evidence="3">Belongs to the transketolase family.</text>
</comment>
<dbReference type="InterPro" id="IPR005474">
    <property type="entry name" value="Transketolase_N"/>
</dbReference>
<evidence type="ECO:0000259" key="13">
    <source>
        <dbReference type="SMART" id="SM00861"/>
    </source>
</evidence>
<proteinExistence type="inferred from homology"/>
<evidence type="ECO:0000256" key="7">
    <source>
        <dbReference type="ARBA" id="ARBA00022723"/>
    </source>
</evidence>
<evidence type="ECO:0000313" key="15">
    <source>
        <dbReference type="Proteomes" id="UP000660885"/>
    </source>
</evidence>
<keyword evidence="8" id="KW-0106">Calcium</keyword>
<keyword evidence="15" id="KW-1185">Reference proteome</keyword>
<evidence type="ECO:0000256" key="8">
    <source>
        <dbReference type="ARBA" id="ARBA00022837"/>
    </source>
</evidence>
<dbReference type="InterPro" id="IPR055152">
    <property type="entry name" value="Transketolase-like_C_2"/>
</dbReference>
<feature type="domain" description="Transketolase-like pyrimidine-binding" evidence="13">
    <location>
        <begin position="413"/>
        <end position="584"/>
    </location>
</feature>
<comment type="catalytic activity">
    <reaction evidence="11">
        <text>D-sedoheptulose 7-phosphate + D-glyceraldehyde 3-phosphate = aldehydo-D-ribose 5-phosphate + D-xylulose 5-phosphate</text>
        <dbReference type="Rhea" id="RHEA:10508"/>
        <dbReference type="ChEBI" id="CHEBI:57483"/>
        <dbReference type="ChEBI" id="CHEBI:57737"/>
        <dbReference type="ChEBI" id="CHEBI:58273"/>
        <dbReference type="ChEBI" id="CHEBI:59776"/>
        <dbReference type="EC" id="2.2.1.1"/>
    </reaction>
</comment>
<dbReference type="InterPro" id="IPR029061">
    <property type="entry name" value="THDP-binding"/>
</dbReference>
<dbReference type="InterPro" id="IPR009014">
    <property type="entry name" value="Transketo_C/PFOR_II"/>
</dbReference>
<dbReference type="Pfam" id="PF00456">
    <property type="entry name" value="Transketolase_N"/>
    <property type="match status" value="1"/>
</dbReference>
<evidence type="ECO:0000256" key="12">
    <source>
        <dbReference type="NCBIfam" id="TIGR00232"/>
    </source>
</evidence>
<dbReference type="SUPFAM" id="SSF52518">
    <property type="entry name" value="Thiamin diphosphate-binding fold (THDP-binding)"/>
    <property type="match status" value="2"/>
</dbReference>
<dbReference type="Proteomes" id="UP000660885">
    <property type="component" value="Unassembled WGS sequence"/>
</dbReference>
<evidence type="ECO:0000313" key="14">
    <source>
        <dbReference type="EMBL" id="MBL6081725.1"/>
    </source>
</evidence>